<dbReference type="InterPro" id="IPR049445">
    <property type="entry name" value="TetR_SbtR-like_C"/>
</dbReference>
<name>A0ABT1PP12_9ACTN</name>
<dbReference type="Gene3D" id="1.10.357.10">
    <property type="entry name" value="Tetracycline Repressor, domain 2"/>
    <property type="match status" value="1"/>
</dbReference>
<evidence type="ECO:0000259" key="5">
    <source>
        <dbReference type="PROSITE" id="PS50977"/>
    </source>
</evidence>
<dbReference type="InterPro" id="IPR050109">
    <property type="entry name" value="HTH-type_TetR-like_transc_reg"/>
</dbReference>
<dbReference type="PROSITE" id="PS50977">
    <property type="entry name" value="HTH_TETR_2"/>
    <property type="match status" value="1"/>
</dbReference>
<dbReference type="PANTHER" id="PTHR30055">
    <property type="entry name" value="HTH-TYPE TRANSCRIPTIONAL REGULATOR RUTR"/>
    <property type="match status" value="1"/>
</dbReference>
<dbReference type="Pfam" id="PF00440">
    <property type="entry name" value="TetR_N"/>
    <property type="match status" value="1"/>
</dbReference>
<proteinExistence type="predicted"/>
<keyword evidence="7" id="KW-1185">Reference proteome</keyword>
<reference evidence="6" key="1">
    <citation type="submission" date="2022-06" db="EMBL/GenBank/DDBJ databases">
        <title>Draft genome sequence of Streptomyces sp. RB6PN25 isolated from peat swamp forest in Thailand.</title>
        <authorList>
            <person name="Duangmal K."/>
            <person name="Klaysubun C."/>
        </authorList>
    </citation>
    <scope>NUCLEOTIDE SEQUENCE</scope>
    <source>
        <strain evidence="6">RB6PN25</strain>
    </source>
</reference>
<dbReference type="EMBL" id="JANFNG010000001">
    <property type="protein sequence ID" value="MCQ4079410.1"/>
    <property type="molecule type" value="Genomic_DNA"/>
</dbReference>
<feature type="DNA-binding region" description="H-T-H motif" evidence="4">
    <location>
        <begin position="37"/>
        <end position="56"/>
    </location>
</feature>
<keyword evidence="1" id="KW-0805">Transcription regulation</keyword>
<sequence>MSGHHRTKPIRADAARNRARLLDAARVAFASGRAAVPLEQIARDAGVGIGTLYRHFPTREALVEALYRQELAQLCADAEELLGAKDPDRALRSWMDRFADYATTKREMADALRAVLASGAVTVSQAREQLSAAVQTILDAGIAAGTLRDDVRADDIVATLVGMFTATSLAGGRQQLGRMLDLLMDAVRRPNPWAEP</sequence>
<feature type="domain" description="HTH tetR-type" evidence="5">
    <location>
        <begin position="15"/>
        <end position="74"/>
    </location>
</feature>
<gene>
    <name evidence="6" type="ORF">NGB36_02035</name>
</gene>
<dbReference type="Proteomes" id="UP001057702">
    <property type="component" value="Unassembled WGS sequence"/>
</dbReference>
<organism evidence="6 7">
    <name type="scientific">Streptomyces humicola</name>
    <dbReference type="NCBI Taxonomy" id="2953240"/>
    <lineage>
        <taxon>Bacteria</taxon>
        <taxon>Bacillati</taxon>
        <taxon>Actinomycetota</taxon>
        <taxon>Actinomycetes</taxon>
        <taxon>Kitasatosporales</taxon>
        <taxon>Streptomycetaceae</taxon>
        <taxon>Streptomyces</taxon>
    </lineage>
</organism>
<evidence type="ECO:0000313" key="6">
    <source>
        <dbReference type="EMBL" id="MCQ4079410.1"/>
    </source>
</evidence>
<dbReference type="InterPro" id="IPR009057">
    <property type="entry name" value="Homeodomain-like_sf"/>
</dbReference>
<evidence type="ECO:0000313" key="7">
    <source>
        <dbReference type="Proteomes" id="UP001057702"/>
    </source>
</evidence>
<evidence type="ECO:0000256" key="1">
    <source>
        <dbReference type="ARBA" id="ARBA00023015"/>
    </source>
</evidence>
<keyword evidence="2 4" id="KW-0238">DNA-binding</keyword>
<dbReference type="SUPFAM" id="SSF46689">
    <property type="entry name" value="Homeodomain-like"/>
    <property type="match status" value="1"/>
</dbReference>
<evidence type="ECO:0000256" key="3">
    <source>
        <dbReference type="ARBA" id="ARBA00023163"/>
    </source>
</evidence>
<dbReference type="RefSeq" id="WP_255918256.1">
    <property type="nucleotide sequence ID" value="NZ_JANFNG010000001.1"/>
</dbReference>
<evidence type="ECO:0000256" key="4">
    <source>
        <dbReference type="PROSITE-ProRule" id="PRU00335"/>
    </source>
</evidence>
<dbReference type="PANTHER" id="PTHR30055:SF234">
    <property type="entry name" value="HTH-TYPE TRANSCRIPTIONAL REGULATOR BETI"/>
    <property type="match status" value="1"/>
</dbReference>
<keyword evidence="3" id="KW-0804">Transcription</keyword>
<dbReference type="SUPFAM" id="SSF48498">
    <property type="entry name" value="Tetracyclin repressor-like, C-terminal domain"/>
    <property type="match status" value="1"/>
</dbReference>
<dbReference type="InterPro" id="IPR036271">
    <property type="entry name" value="Tet_transcr_reg_TetR-rel_C_sf"/>
</dbReference>
<comment type="caution">
    <text evidence="6">The sequence shown here is derived from an EMBL/GenBank/DDBJ whole genome shotgun (WGS) entry which is preliminary data.</text>
</comment>
<accession>A0ABT1PP12</accession>
<dbReference type="InterPro" id="IPR001647">
    <property type="entry name" value="HTH_TetR"/>
</dbReference>
<evidence type="ECO:0000256" key="2">
    <source>
        <dbReference type="ARBA" id="ARBA00023125"/>
    </source>
</evidence>
<dbReference type="PRINTS" id="PR00455">
    <property type="entry name" value="HTHTETR"/>
</dbReference>
<protein>
    <submittedName>
        <fullName evidence="6">TetR/AcrR family transcriptional regulator</fullName>
    </submittedName>
</protein>
<dbReference type="Pfam" id="PF21597">
    <property type="entry name" value="TetR_C_43"/>
    <property type="match status" value="1"/>
</dbReference>